<dbReference type="Pfam" id="PF12158">
    <property type="entry name" value="DUF3592"/>
    <property type="match status" value="1"/>
</dbReference>
<dbReference type="RefSeq" id="WP_126550025.1">
    <property type="nucleotide sequence ID" value="NZ_BIFS01000001.1"/>
</dbReference>
<comment type="caution">
    <text evidence="3">The sequence shown here is derived from an EMBL/GenBank/DDBJ whole genome shotgun (WGS) entry which is preliminary data.</text>
</comment>
<organism evidence="3 4">
    <name type="scientific">Dictyobacter kobayashii</name>
    <dbReference type="NCBI Taxonomy" id="2014872"/>
    <lineage>
        <taxon>Bacteria</taxon>
        <taxon>Bacillati</taxon>
        <taxon>Chloroflexota</taxon>
        <taxon>Ktedonobacteria</taxon>
        <taxon>Ktedonobacterales</taxon>
        <taxon>Dictyobacteraceae</taxon>
        <taxon>Dictyobacter</taxon>
    </lineage>
</organism>
<feature type="transmembrane region" description="Helical" evidence="1">
    <location>
        <begin position="145"/>
        <end position="164"/>
    </location>
</feature>
<proteinExistence type="predicted"/>
<evidence type="ECO:0000256" key="1">
    <source>
        <dbReference type="SAM" id="Phobius"/>
    </source>
</evidence>
<dbReference type="AlphaFoldDB" id="A0A402AHG1"/>
<evidence type="ECO:0000313" key="4">
    <source>
        <dbReference type="Proteomes" id="UP000287188"/>
    </source>
</evidence>
<name>A0A402AHG1_9CHLR</name>
<dbReference type="EMBL" id="BIFS01000001">
    <property type="protein sequence ID" value="GCE18493.1"/>
    <property type="molecule type" value="Genomic_DNA"/>
</dbReference>
<feature type="domain" description="DUF3592" evidence="2">
    <location>
        <begin position="97"/>
        <end position="142"/>
    </location>
</feature>
<keyword evidence="1" id="KW-0812">Transmembrane</keyword>
<protein>
    <recommendedName>
        <fullName evidence="2">DUF3592 domain-containing protein</fullName>
    </recommendedName>
</protein>
<dbReference type="OrthoDB" id="163014at2"/>
<evidence type="ECO:0000259" key="2">
    <source>
        <dbReference type="Pfam" id="PF12158"/>
    </source>
</evidence>
<keyword evidence="1" id="KW-1133">Transmembrane helix</keyword>
<reference evidence="4" key="1">
    <citation type="submission" date="2018-12" db="EMBL/GenBank/DDBJ databases">
        <title>Tengunoibacter tsumagoiensis gen. nov., sp. nov., Dictyobacter kobayashii sp. nov., D. alpinus sp. nov., and D. joshuensis sp. nov. and description of Dictyobacteraceae fam. nov. within the order Ktedonobacterales isolated from Tengu-no-mugimeshi.</title>
        <authorList>
            <person name="Wang C.M."/>
            <person name="Zheng Y."/>
            <person name="Sakai Y."/>
            <person name="Toyoda A."/>
            <person name="Minakuchi Y."/>
            <person name="Abe K."/>
            <person name="Yokota A."/>
            <person name="Yabe S."/>
        </authorList>
    </citation>
    <scope>NUCLEOTIDE SEQUENCE [LARGE SCALE GENOMIC DNA]</scope>
    <source>
        <strain evidence="4">Uno11</strain>
    </source>
</reference>
<feature type="transmembrane region" description="Helical" evidence="1">
    <location>
        <begin position="40"/>
        <end position="60"/>
    </location>
</feature>
<evidence type="ECO:0000313" key="3">
    <source>
        <dbReference type="EMBL" id="GCE18493.1"/>
    </source>
</evidence>
<sequence>MPKVRRQAREEVLIPEKRSFVGDLKLTFNEAFGKTPAPGCGLIIAIVILFMVIFGCWKIADSWILVTRGVSTTGYVYQYDEAIDCNIHTNDSYDVFFETRDNQEVDFERDANGSCSHTYAIGDKVPVLYNPGNPHDAEVATFRNLWLTPVGITILATFMCLCGLKRGSPFIKYLHQQKRRRRYE</sequence>
<dbReference type="InterPro" id="IPR021994">
    <property type="entry name" value="DUF3592"/>
</dbReference>
<keyword evidence="4" id="KW-1185">Reference proteome</keyword>
<accession>A0A402AHG1</accession>
<gene>
    <name evidence="3" type="ORF">KDK_22930</name>
</gene>
<dbReference type="Proteomes" id="UP000287188">
    <property type="component" value="Unassembled WGS sequence"/>
</dbReference>
<keyword evidence="1" id="KW-0472">Membrane</keyword>